<dbReference type="HAMAP" id="MF_00614">
    <property type="entry name" value="Fen"/>
    <property type="match status" value="1"/>
</dbReference>
<dbReference type="GO" id="GO:0005739">
    <property type="term" value="C:mitochondrion"/>
    <property type="evidence" value="ECO:0007669"/>
    <property type="project" value="UniProtKB-SubCell"/>
</dbReference>
<dbReference type="GO" id="GO:0005730">
    <property type="term" value="C:nucleolus"/>
    <property type="evidence" value="ECO:0007669"/>
    <property type="project" value="UniProtKB-SubCell"/>
</dbReference>
<evidence type="ECO:0000256" key="9">
    <source>
        <dbReference type="ARBA" id="ARBA00022842"/>
    </source>
</evidence>
<dbReference type="SUPFAM" id="SSF47807">
    <property type="entry name" value="5' to 3' exonuclease, C-terminal subdomain"/>
    <property type="match status" value="1"/>
</dbReference>
<feature type="region of interest" description="Disordered" evidence="17">
    <location>
        <begin position="364"/>
        <end position="417"/>
    </location>
</feature>
<comment type="similarity">
    <text evidence="14 16">Belongs to the XPG/RAD2 endonuclease family. FEN1 subfamily.</text>
</comment>
<dbReference type="FunFam" id="1.10.150.20:FF:000009">
    <property type="entry name" value="Flap endonuclease 1"/>
    <property type="match status" value="1"/>
</dbReference>
<dbReference type="InterPro" id="IPR008918">
    <property type="entry name" value="HhH2"/>
</dbReference>
<evidence type="ECO:0000256" key="16">
    <source>
        <dbReference type="HAMAP-Rule" id="MF_03140"/>
    </source>
</evidence>
<dbReference type="Gene3D" id="3.40.50.1010">
    <property type="entry name" value="5'-nuclease"/>
    <property type="match status" value="1"/>
</dbReference>
<keyword evidence="1 16" id="KW-0597">Phosphoprotein</keyword>
<keyword evidence="6 16" id="KW-0227">DNA damage</keyword>
<sequence>MGIHKLMTLIQEKAPKAVKTITLDYLTGKVIACDASMAIYQFLIATQTMKQGMGIGELRDDKGNLTGHLVGMFHRTIQFLENGIKPIWVFDGKPPDLKSKVLETRKEQKEKATEEKKAFLETGDLEGAKRMAGRSVKVTWDMMRDAKKLLRLMGCPVVEAPGEAEAQCAVIVKNGQAFATASEDMDALTFGTKVLLRGFNSKKEPIIQIELDEVLEGFNMNQDQFIDLCILCGCDYTTNITGVGPVKAYKYISEQGGVIENVLKKIEKENNYPWKKKKYHIPENFYYKEARELFKVPAAERDKKTIDGMLKWTKPDEEGLKEFLIQQKGFSEIKVDSGLKKLRGCQGKTNQARLDCFFNQGQKKTSNSFKKDEKNKGSACKENTNSHNNTYSKWYNDPFSIPGKQKPGSNPLAKKQS</sequence>
<comment type="cofactor">
    <cofactor evidence="16">
        <name>Mg(2+)</name>
        <dbReference type="ChEBI" id="CHEBI:18420"/>
    </cofactor>
    <text evidence="16">Binds 2 magnesium ions per subunit. They probably participate in the reaction catalyzed by the enzyme. May bind an additional third magnesium ion after substrate binding.</text>
</comment>
<dbReference type="PRINTS" id="PR00853">
    <property type="entry name" value="XPGRADSUPER"/>
</dbReference>
<keyword evidence="9 16" id="KW-0460">Magnesium</keyword>
<keyword evidence="8 16" id="KW-0269">Exonuclease</keyword>
<dbReference type="GO" id="GO:0003677">
    <property type="term" value="F:DNA binding"/>
    <property type="evidence" value="ECO:0007669"/>
    <property type="project" value="UniProtKB-UniRule"/>
</dbReference>
<dbReference type="OMA" id="MGIPWVQ"/>
<dbReference type="EMBL" id="CCKQ01009259">
    <property type="protein sequence ID" value="CDW80730.1"/>
    <property type="molecule type" value="Genomic_DNA"/>
</dbReference>
<dbReference type="FunCoup" id="A0A078AES0">
    <property type="interactions" value="600"/>
</dbReference>
<proteinExistence type="inferred from homology"/>
<dbReference type="CDD" id="cd09907">
    <property type="entry name" value="H3TH_FEN1-Euk"/>
    <property type="match status" value="1"/>
</dbReference>
<keyword evidence="12 16" id="KW-0539">Nucleus</keyword>
<keyword evidence="2 16" id="KW-0235">DNA replication</keyword>
<keyword evidence="11 16" id="KW-0234">DNA repair</keyword>
<accession>A0A078AES0</accession>
<dbReference type="FunFam" id="3.40.50.1010:FF:000016">
    <property type="entry name" value="Flap endonuclease 1"/>
    <property type="match status" value="1"/>
</dbReference>
<comment type="function">
    <text evidence="13 16">Structure-specific nuclease with 5'-flap endonuclease and 5'-3' exonuclease activities involved in DNA replication and repair. During DNA replication, cleaves the 5'-overhanging flap structure that is generated by displacement synthesis when DNA polymerase encounters the 5'-end of a downstream Okazaki fragment. It enters the flap from the 5'-end and then tracks to cleave the flap base, leaving a nick for ligation. Also involved in the long patch base excision repair (LP-BER) pathway, by cleaving within the apurinic/apyrimidinic (AP) site-terminated flap. Acts as a genome stabilization factor that prevents flaps from equilibrating into structures that lead to duplications and deletions. Also possesses 5'-3' exonuclease activity on nicked or gapped double-stranded DNA, and exhibits RNase H activity. Also involved in replication and repair of rDNA and in repairing mitochondrial DNA.</text>
</comment>
<organism evidence="20 21">
    <name type="scientific">Stylonychia lemnae</name>
    <name type="common">Ciliate</name>
    <dbReference type="NCBI Taxonomy" id="5949"/>
    <lineage>
        <taxon>Eukaryota</taxon>
        <taxon>Sar</taxon>
        <taxon>Alveolata</taxon>
        <taxon>Ciliophora</taxon>
        <taxon>Intramacronucleata</taxon>
        <taxon>Spirotrichea</taxon>
        <taxon>Stichotrichia</taxon>
        <taxon>Sporadotrichida</taxon>
        <taxon>Oxytrichidae</taxon>
        <taxon>Stylonychinae</taxon>
        <taxon>Stylonychia</taxon>
    </lineage>
</organism>
<dbReference type="Gene3D" id="1.10.150.20">
    <property type="entry name" value="5' to 3' exonuclease, C-terminal subdomain"/>
    <property type="match status" value="1"/>
</dbReference>
<dbReference type="SUPFAM" id="SSF88723">
    <property type="entry name" value="PIN domain-like"/>
    <property type="match status" value="1"/>
</dbReference>
<evidence type="ECO:0000256" key="10">
    <source>
        <dbReference type="ARBA" id="ARBA00023128"/>
    </source>
</evidence>
<evidence type="ECO:0000256" key="3">
    <source>
        <dbReference type="ARBA" id="ARBA00022722"/>
    </source>
</evidence>
<feature type="compositionally biased region" description="Polar residues" evidence="17">
    <location>
        <begin position="381"/>
        <end position="393"/>
    </location>
</feature>
<dbReference type="Proteomes" id="UP000039865">
    <property type="component" value="Unassembled WGS sequence"/>
</dbReference>
<keyword evidence="4 16" id="KW-0479">Metal-binding</keyword>
<dbReference type="InterPro" id="IPR006084">
    <property type="entry name" value="XPG/Rad2"/>
</dbReference>
<reference evidence="20 21" key="1">
    <citation type="submission" date="2014-06" db="EMBL/GenBank/DDBJ databases">
        <authorList>
            <person name="Swart Estienne"/>
        </authorList>
    </citation>
    <scope>NUCLEOTIDE SEQUENCE [LARGE SCALE GENOMIC DNA]</scope>
    <source>
        <strain evidence="20 21">130c</strain>
    </source>
</reference>
<dbReference type="GO" id="GO:0005654">
    <property type="term" value="C:nucleoplasm"/>
    <property type="evidence" value="ECO:0007669"/>
    <property type="project" value="UniProtKB-SubCell"/>
</dbReference>
<dbReference type="GO" id="GO:0008409">
    <property type="term" value="F:5'-3' exonuclease activity"/>
    <property type="evidence" value="ECO:0007669"/>
    <property type="project" value="UniProtKB-UniRule"/>
</dbReference>
<dbReference type="SMART" id="SM00485">
    <property type="entry name" value="XPGN"/>
    <property type="match status" value="1"/>
</dbReference>
<evidence type="ECO:0000259" key="18">
    <source>
        <dbReference type="SMART" id="SM00484"/>
    </source>
</evidence>
<evidence type="ECO:0000256" key="1">
    <source>
        <dbReference type="ARBA" id="ARBA00022553"/>
    </source>
</evidence>
<dbReference type="InterPro" id="IPR006085">
    <property type="entry name" value="XPG_DNA_repair_N"/>
</dbReference>
<dbReference type="GO" id="GO:0043137">
    <property type="term" value="P:DNA replication, removal of RNA primer"/>
    <property type="evidence" value="ECO:0007669"/>
    <property type="project" value="UniProtKB-UniRule"/>
</dbReference>
<dbReference type="PANTHER" id="PTHR11081">
    <property type="entry name" value="FLAP ENDONUCLEASE FAMILY MEMBER"/>
    <property type="match status" value="1"/>
</dbReference>
<evidence type="ECO:0000256" key="15">
    <source>
        <dbReference type="ARBA" id="ARBA00063178"/>
    </source>
</evidence>
<dbReference type="AlphaFoldDB" id="A0A078AES0"/>
<evidence type="ECO:0000256" key="14">
    <source>
        <dbReference type="ARBA" id="ARBA00034726"/>
    </source>
</evidence>
<dbReference type="InParanoid" id="A0A078AES0"/>
<evidence type="ECO:0000256" key="12">
    <source>
        <dbReference type="ARBA" id="ARBA00023242"/>
    </source>
</evidence>
<dbReference type="OrthoDB" id="1937206at2759"/>
<evidence type="ECO:0000256" key="4">
    <source>
        <dbReference type="ARBA" id="ARBA00022723"/>
    </source>
</evidence>
<evidence type="ECO:0000256" key="7">
    <source>
        <dbReference type="ARBA" id="ARBA00022801"/>
    </source>
</evidence>
<dbReference type="Pfam" id="PF00867">
    <property type="entry name" value="XPG_I"/>
    <property type="match status" value="1"/>
</dbReference>
<dbReference type="Pfam" id="PF00752">
    <property type="entry name" value="XPG_N"/>
    <property type="match status" value="1"/>
</dbReference>
<name>A0A078AES0_STYLE</name>
<dbReference type="InterPro" id="IPR006086">
    <property type="entry name" value="XPG-I_dom"/>
</dbReference>
<evidence type="ECO:0000256" key="6">
    <source>
        <dbReference type="ARBA" id="ARBA00022763"/>
    </source>
</evidence>
<keyword evidence="7 16" id="KW-0378">Hydrolase</keyword>
<dbReference type="GO" id="GO:0000287">
    <property type="term" value="F:magnesium ion binding"/>
    <property type="evidence" value="ECO:0007669"/>
    <property type="project" value="UniProtKB-UniRule"/>
</dbReference>
<feature type="domain" description="XPG-I" evidence="18">
    <location>
        <begin position="151"/>
        <end position="220"/>
    </location>
</feature>
<gene>
    <name evidence="20" type="primary">Contig11263.g12036</name>
    <name evidence="20" type="ORF">STYLEM_9734</name>
</gene>
<evidence type="ECO:0000256" key="17">
    <source>
        <dbReference type="SAM" id="MobiDB-lite"/>
    </source>
</evidence>
<dbReference type="InterPro" id="IPR036279">
    <property type="entry name" value="5-3_exonuclease_C_sf"/>
</dbReference>
<comment type="subunit">
    <text evidence="15">Interacts with PCNA1 and PCNA2. Three molecules of FEN1 bind to one PCNA trimer with each molecule binding to one PCNA monomer. PCNA stimulates the nuclease activity without altering cleavage specificity.</text>
</comment>
<evidence type="ECO:0000256" key="5">
    <source>
        <dbReference type="ARBA" id="ARBA00022759"/>
    </source>
</evidence>
<keyword evidence="5 16" id="KW-0255">Endonuclease</keyword>
<dbReference type="CDD" id="cd09867">
    <property type="entry name" value="PIN_FEN1"/>
    <property type="match status" value="1"/>
</dbReference>
<evidence type="ECO:0000256" key="13">
    <source>
        <dbReference type="ARBA" id="ARBA00029382"/>
    </source>
</evidence>
<keyword evidence="10 16" id="KW-0496">Mitochondrion</keyword>
<dbReference type="EC" id="3.1.-.-" evidence="16"/>
<dbReference type="InterPro" id="IPR023426">
    <property type="entry name" value="Flap_endonuc"/>
</dbReference>
<dbReference type="InterPro" id="IPR029060">
    <property type="entry name" value="PIN-like_dom_sf"/>
</dbReference>
<evidence type="ECO:0000256" key="2">
    <source>
        <dbReference type="ARBA" id="ARBA00022705"/>
    </source>
</evidence>
<evidence type="ECO:0000256" key="8">
    <source>
        <dbReference type="ARBA" id="ARBA00022839"/>
    </source>
</evidence>
<feature type="domain" description="XPG N-terminal" evidence="19">
    <location>
        <begin position="1"/>
        <end position="112"/>
    </location>
</feature>
<evidence type="ECO:0000259" key="19">
    <source>
        <dbReference type="SMART" id="SM00485"/>
    </source>
</evidence>
<dbReference type="PANTHER" id="PTHR11081:SF9">
    <property type="entry name" value="FLAP ENDONUCLEASE 1"/>
    <property type="match status" value="1"/>
</dbReference>
<evidence type="ECO:0000313" key="21">
    <source>
        <dbReference type="Proteomes" id="UP000039865"/>
    </source>
</evidence>
<dbReference type="SMART" id="SM00484">
    <property type="entry name" value="XPGI"/>
    <property type="match status" value="1"/>
</dbReference>
<comment type="subcellular location">
    <subcellularLocation>
        <location evidence="16">Nucleus</location>
        <location evidence="16">Nucleolus</location>
    </subcellularLocation>
    <subcellularLocation>
        <location evidence="16">Nucleus</location>
        <location evidence="16">Nucleoplasm</location>
    </subcellularLocation>
    <subcellularLocation>
        <location evidence="16">Mitochondrion</location>
    </subcellularLocation>
    <text evidence="16">Resides mostly in the nucleoli and relocalizes to the nucleoplasm upon DNA damage.</text>
</comment>
<keyword evidence="3 16" id="KW-0540">Nuclease</keyword>
<evidence type="ECO:0000256" key="11">
    <source>
        <dbReference type="ARBA" id="ARBA00023204"/>
    </source>
</evidence>
<keyword evidence="21" id="KW-1185">Reference proteome</keyword>
<evidence type="ECO:0000313" key="20">
    <source>
        <dbReference type="EMBL" id="CDW80730.1"/>
    </source>
</evidence>
<dbReference type="SMART" id="SM00279">
    <property type="entry name" value="HhH2"/>
    <property type="match status" value="1"/>
</dbReference>
<protein>
    <recommendedName>
        <fullName evidence="16">Flap endonuclease 1</fullName>
        <shortName evidence="16">FEN-1</shortName>
        <ecNumber evidence="16">3.1.-.-</ecNumber>
    </recommendedName>
    <alternativeName>
        <fullName evidence="16">Flap structure-specific endonuclease 1</fullName>
    </alternativeName>
</protein>
<dbReference type="GO" id="GO:0006284">
    <property type="term" value="P:base-excision repair"/>
    <property type="evidence" value="ECO:0007669"/>
    <property type="project" value="UniProtKB-UniRule"/>
</dbReference>
<dbReference type="GO" id="GO:0017108">
    <property type="term" value="F:5'-flap endonuclease activity"/>
    <property type="evidence" value="ECO:0007669"/>
    <property type="project" value="UniProtKB-UniRule"/>
</dbReference>